<dbReference type="KEGG" id="lcd:clem_10775"/>
<evidence type="ECO:0000256" key="11">
    <source>
        <dbReference type="SAM" id="Phobius"/>
    </source>
</evidence>
<evidence type="ECO:0000256" key="4">
    <source>
        <dbReference type="ARBA" id="ARBA00022670"/>
    </source>
</evidence>
<feature type="domain" description="Peptidase M50" evidence="12">
    <location>
        <begin position="1"/>
        <end position="60"/>
    </location>
</feature>
<feature type="transmembrane region" description="Helical" evidence="11">
    <location>
        <begin position="48"/>
        <end position="67"/>
    </location>
</feature>
<dbReference type="EC" id="3.4.24.-" evidence="13"/>
<evidence type="ECO:0000313" key="14">
    <source>
        <dbReference type="Proteomes" id="UP000201728"/>
    </source>
</evidence>
<evidence type="ECO:0000259" key="12">
    <source>
        <dbReference type="Pfam" id="PF02163"/>
    </source>
</evidence>
<dbReference type="Proteomes" id="UP000201728">
    <property type="component" value="Chromosome"/>
</dbReference>
<evidence type="ECO:0000256" key="3">
    <source>
        <dbReference type="ARBA" id="ARBA00007931"/>
    </source>
</evidence>
<dbReference type="Pfam" id="PF02163">
    <property type="entry name" value="Peptidase_M50"/>
    <property type="match status" value="1"/>
</dbReference>
<dbReference type="PANTHER" id="PTHR42837">
    <property type="entry name" value="REGULATOR OF SIGMA-E PROTEASE RSEP"/>
    <property type="match status" value="1"/>
</dbReference>
<evidence type="ECO:0000313" key="13">
    <source>
        <dbReference type="EMBL" id="ASQ46701.1"/>
    </source>
</evidence>
<sequence length="75" mass="8392">MFLYFIASLSLAVGLVNLFPIPGLDGGLITYAFVEKIRGKPLSVPMEILLHQLATIIFVVLLIQLLLNDLQRYFS</sequence>
<comment type="cofactor">
    <cofactor evidence="1">
        <name>Zn(2+)</name>
        <dbReference type="ChEBI" id="CHEBI:29105"/>
    </cofactor>
</comment>
<evidence type="ECO:0000256" key="7">
    <source>
        <dbReference type="ARBA" id="ARBA00022833"/>
    </source>
</evidence>
<dbReference type="GO" id="GO:0006508">
    <property type="term" value="P:proteolysis"/>
    <property type="evidence" value="ECO:0007669"/>
    <property type="project" value="UniProtKB-KW"/>
</dbReference>
<evidence type="ECO:0000256" key="5">
    <source>
        <dbReference type="ARBA" id="ARBA00022692"/>
    </source>
</evidence>
<protein>
    <submittedName>
        <fullName evidence="13">Regulator of sigma-W protease RasP</fullName>
        <ecNumber evidence="13">3.4.24.-</ecNumber>
    </submittedName>
</protein>
<evidence type="ECO:0000256" key="2">
    <source>
        <dbReference type="ARBA" id="ARBA00004141"/>
    </source>
</evidence>
<evidence type="ECO:0000256" key="8">
    <source>
        <dbReference type="ARBA" id="ARBA00022989"/>
    </source>
</evidence>
<reference evidence="14" key="1">
    <citation type="submission" date="2016-07" db="EMBL/GenBank/DDBJ databases">
        <authorList>
            <person name="Florea S."/>
            <person name="Webb J.S."/>
            <person name="Jaromczyk J."/>
            <person name="Schardl C.L."/>
        </authorList>
    </citation>
    <scope>NUCLEOTIDE SEQUENCE [LARGE SCALE GENOMIC DNA]</scope>
    <source>
        <strain evidence="14">CDC-D5610</strain>
    </source>
</reference>
<keyword evidence="9" id="KW-0482">Metalloprotease</keyword>
<evidence type="ECO:0000256" key="1">
    <source>
        <dbReference type="ARBA" id="ARBA00001947"/>
    </source>
</evidence>
<keyword evidence="14" id="KW-1185">Reference proteome</keyword>
<organism evidence="13 14">
    <name type="scientific">Legionella clemsonensis</name>
    <dbReference type="NCBI Taxonomy" id="1867846"/>
    <lineage>
        <taxon>Bacteria</taxon>
        <taxon>Pseudomonadati</taxon>
        <taxon>Pseudomonadota</taxon>
        <taxon>Gammaproteobacteria</taxon>
        <taxon>Legionellales</taxon>
        <taxon>Legionellaceae</taxon>
        <taxon>Legionella</taxon>
    </lineage>
</organism>
<dbReference type="GO" id="GO:0016020">
    <property type="term" value="C:membrane"/>
    <property type="evidence" value="ECO:0007669"/>
    <property type="project" value="UniProtKB-SubCell"/>
</dbReference>
<keyword evidence="4 13" id="KW-0645">Protease</keyword>
<proteinExistence type="inferred from homology"/>
<keyword evidence="6 13" id="KW-0378">Hydrolase</keyword>
<evidence type="ECO:0000256" key="9">
    <source>
        <dbReference type="ARBA" id="ARBA00023049"/>
    </source>
</evidence>
<evidence type="ECO:0000256" key="10">
    <source>
        <dbReference type="ARBA" id="ARBA00023136"/>
    </source>
</evidence>
<comment type="subcellular location">
    <subcellularLocation>
        <location evidence="2">Membrane</location>
        <topology evidence="2">Multi-pass membrane protein</topology>
    </subcellularLocation>
</comment>
<dbReference type="AlphaFoldDB" id="A0A222P4C4"/>
<dbReference type="GO" id="GO:0004222">
    <property type="term" value="F:metalloendopeptidase activity"/>
    <property type="evidence" value="ECO:0007669"/>
    <property type="project" value="InterPro"/>
</dbReference>
<keyword evidence="7" id="KW-0862">Zinc</keyword>
<comment type="similarity">
    <text evidence="3">Belongs to the peptidase M50B family.</text>
</comment>
<dbReference type="InterPro" id="IPR004387">
    <property type="entry name" value="Pept_M50_Zn"/>
</dbReference>
<accession>A0A222P4C4</accession>
<dbReference type="PANTHER" id="PTHR42837:SF2">
    <property type="entry name" value="MEMBRANE METALLOPROTEASE ARASP2, CHLOROPLASTIC-RELATED"/>
    <property type="match status" value="1"/>
</dbReference>
<name>A0A222P4C4_9GAMM</name>
<gene>
    <name evidence="13" type="primary">rasP</name>
    <name evidence="13" type="ORF">clem_10775</name>
</gene>
<keyword evidence="5 11" id="KW-0812">Transmembrane</keyword>
<keyword evidence="8 11" id="KW-1133">Transmembrane helix</keyword>
<keyword evidence="10 11" id="KW-0472">Membrane</keyword>
<dbReference type="EMBL" id="CP016397">
    <property type="protein sequence ID" value="ASQ46701.1"/>
    <property type="molecule type" value="Genomic_DNA"/>
</dbReference>
<evidence type="ECO:0000256" key="6">
    <source>
        <dbReference type="ARBA" id="ARBA00022801"/>
    </source>
</evidence>
<dbReference type="InterPro" id="IPR008915">
    <property type="entry name" value="Peptidase_M50"/>
</dbReference>